<organism evidence="6 7">
    <name type="scientific">Stegodyphus mimosarum</name>
    <name type="common">African social velvet spider</name>
    <dbReference type="NCBI Taxonomy" id="407821"/>
    <lineage>
        <taxon>Eukaryota</taxon>
        <taxon>Metazoa</taxon>
        <taxon>Ecdysozoa</taxon>
        <taxon>Arthropoda</taxon>
        <taxon>Chelicerata</taxon>
        <taxon>Arachnida</taxon>
        <taxon>Araneae</taxon>
        <taxon>Araneomorphae</taxon>
        <taxon>Entelegynae</taxon>
        <taxon>Eresoidea</taxon>
        <taxon>Eresidae</taxon>
        <taxon>Stegodyphus</taxon>
    </lineage>
</organism>
<dbReference type="InterPro" id="IPR036322">
    <property type="entry name" value="WD40_repeat_dom_sf"/>
</dbReference>
<reference evidence="6 7" key="1">
    <citation type="submission" date="2013-11" db="EMBL/GenBank/DDBJ databases">
        <title>Genome sequencing of Stegodyphus mimosarum.</title>
        <authorList>
            <person name="Bechsgaard J."/>
        </authorList>
    </citation>
    <scope>NUCLEOTIDE SEQUENCE [LARGE SCALE GENOMIC DNA]</scope>
</reference>
<evidence type="ECO:0000256" key="3">
    <source>
        <dbReference type="ARBA" id="ARBA00022574"/>
    </source>
</evidence>
<dbReference type="Gene3D" id="2.130.10.10">
    <property type="entry name" value="YVTN repeat-like/Quinoprotein amine dehydrogenase"/>
    <property type="match status" value="1"/>
</dbReference>
<dbReference type="Proteomes" id="UP000054359">
    <property type="component" value="Unassembled WGS sequence"/>
</dbReference>
<keyword evidence="7" id="KW-1185">Reference proteome</keyword>
<dbReference type="InterPro" id="IPR001680">
    <property type="entry name" value="WD40_rpt"/>
</dbReference>
<evidence type="ECO:0000313" key="6">
    <source>
        <dbReference type="EMBL" id="KFM82072.1"/>
    </source>
</evidence>
<protein>
    <submittedName>
        <fullName evidence="6">Uncharacterized protein</fullName>
    </submittedName>
</protein>
<dbReference type="PROSITE" id="PS50294">
    <property type="entry name" value="WD_REPEATS_REGION"/>
    <property type="match status" value="1"/>
</dbReference>
<dbReference type="OMA" id="GAREMSH"/>
<feature type="repeat" description="WD" evidence="5">
    <location>
        <begin position="3"/>
        <end position="45"/>
    </location>
</feature>
<keyword evidence="3 5" id="KW-0853">WD repeat</keyword>
<dbReference type="InterPro" id="IPR015943">
    <property type="entry name" value="WD40/YVTN_repeat-like_dom_sf"/>
</dbReference>
<dbReference type="GO" id="GO:0045504">
    <property type="term" value="F:dynein heavy chain binding"/>
    <property type="evidence" value="ECO:0007669"/>
    <property type="project" value="TreeGrafter"/>
</dbReference>
<dbReference type="InterPro" id="IPR050687">
    <property type="entry name" value="Dynein_IC"/>
</dbReference>
<keyword evidence="4" id="KW-0677">Repeat</keyword>
<evidence type="ECO:0000256" key="4">
    <source>
        <dbReference type="ARBA" id="ARBA00022737"/>
    </source>
</evidence>
<dbReference type="GO" id="GO:0045503">
    <property type="term" value="F:dynein light chain binding"/>
    <property type="evidence" value="ECO:0007669"/>
    <property type="project" value="TreeGrafter"/>
</dbReference>
<name>A0A087UXI3_STEMI</name>
<dbReference type="PANTHER" id="PTHR12442:SF26">
    <property type="entry name" value="CYTOPLASMIC DYNEIN 2 INTERMEDIATE CHAIN 2"/>
    <property type="match status" value="1"/>
</dbReference>
<evidence type="ECO:0000313" key="7">
    <source>
        <dbReference type="Proteomes" id="UP000054359"/>
    </source>
</evidence>
<dbReference type="SMART" id="SM00320">
    <property type="entry name" value="WD40"/>
    <property type="match status" value="3"/>
</dbReference>
<evidence type="ECO:0000256" key="1">
    <source>
        <dbReference type="ARBA" id="ARBA00004496"/>
    </source>
</evidence>
<feature type="non-terminal residue" evidence="6">
    <location>
        <position position="143"/>
    </location>
</feature>
<accession>A0A087UXI3</accession>
<dbReference type="AlphaFoldDB" id="A0A087UXI3"/>
<dbReference type="PROSITE" id="PS50082">
    <property type="entry name" value="WD_REPEATS_2"/>
    <property type="match status" value="1"/>
</dbReference>
<dbReference type="Pfam" id="PF00400">
    <property type="entry name" value="WD40"/>
    <property type="match status" value="2"/>
</dbReference>
<comment type="subcellular location">
    <subcellularLocation>
        <location evidence="1">Cytoplasm</location>
    </subcellularLocation>
</comment>
<keyword evidence="2" id="KW-0963">Cytoplasm</keyword>
<sequence>MSFEPHKGQVTSVHFSPFSRNIFLSAGSDGELRIYNLLKPKPLITFQIPNGSITAAQWSPVRPSVLSCICNHGKLHIWDVTANEKLLTESFTLTVGQSGGLSLQHNTENTNLLATSSTNGQIQVWELPGTALKSGTEEMKKLQ</sequence>
<evidence type="ECO:0000256" key="5">
    <source>
        <dbReference type="PROSITE-ProRule" id="PRU00221"/>
    </source>
</evidence>
<dbReference type="EMBL" id="KK122156">
    <property type="protein sequence ID" value="KFM82072.1"/>
    <property type="molecule type" value="Genomic_DNA"/>
</dbReference>
<dbReference type="GO" id="GO:0005868">
    <property type="term" value="C:cytoplasmic dynein complex"/>
    <property type="evidence" value="ECO:0007669"/>
    <property type="project" value="TreeGrafter"/>
</dbReference>
<evidence type="ECO:0000256" key="2">
    <source>
        <dbReference type="ARBA" id="ARBA00022490"/>
    </source>
</evidence>
<dbReference type="GO" id="GO:0042073">
    <property type="term" value="P:intraciliary transport"/>
    <property type="evidence" value="ECO:0007669"/>
    <property type="project" value="TreeGrafter"/>
</dbReference>
<proteinExistence type="predicted"/>
<dbReference type="GO" id="GO:0097014">
    <property type="term" value="C:ciliary plasm"/>
    <property type="evidence" value="ECO:0007669"/>
    <property type="project" value="TreeGrafter"/>
</dbReference>
<dbReference type="STRING" id="407821.A0A087UXI3"/>
<dbReference type="SUPFAM" id="SSF50978">
    <property type="entry name" value="WD40 repeat-like"/>
    <property type="match status" value="1"/>
</dbReference>
<dbReference type="PANTHER" id="PTHR12442">
    <property type="entry name" value="DYNEIN INTERMEDIATE CHAIN"/>
    <property type="match status" value="1"/>
</dbReference>
<dbReference type="OrthoDB" id="445052at2759"/>
<gene>
    <name evidence="6" type="ORF">X975_26411</name>
</gene>